<dbReference type="GO" id="GO:0005730">
    <property type="term" value="C:nucleolus"/>
    <property type="evidence" value="ECO:0000318"/>
    <property type="project" value="GO_Central"/>
</dbReference>
<dbReference type="eggNOG" id="KOG2777">
    <property type="taxonomic scope" value="Eukaryota"/>
</dbReference>
<dbReference type="GO" id="GO:0008251">
    <property type="term" value="F:tRNA-specific adenosine deaminase activity"/>
    <property type="evidence" value="ECO:0000318"/>
    <property type="project" value="GO_Central"/>
</dbReference>
<protein>
    <recommendedName>
        <fullName evidence="2">A to I editase domain-containing protein</fullName>
    </recommendedName>
</protein>
<dbReference type="Proteomes" id="UP000017836">
    <property type="component" value="Unassembled WGS sequence"/>
</dbReference>
<dbReference type="EMBL" id="KI397474">
    <property type="protein sequence ID" value="ERM95730.1"/>
    <property type="molecule type" value="Genomic_DNA"/>
</dbReference>
<gene>
    <name evidence="3" type="ORF">AMTR_s00023p00239630</name>
</gene>
<dbReference type="InterPro" id="IPR002466">
    <property type="entry name" value="A_deamin"/>
</dbReference>
<dbReference type="GO" id="GO:0003725">
    <property type="term" value="F:double-stranded RNA binding"/>
    <property type="evidence" value="ECO:0000318"/>
    <property type="project" value="GO_Central"/>
</dbReference>
<dbReference type="Pfam" id="PF02137">
    <property type="entry name" value="A_deamin"/>
    <property type="match status" value="1"/>
</dbReference>
<feature type="domain" description="A to I editase" evidence="2">
    <location>
        <begin position="217"/>
        <end position="426"/>
    </location>
</feature>
<dbReference type="Gramene" id="ERM95730">
    <property type="protein sequence ID" value="ERM95730"/>
    <property type="gene ID" value="AMTR_s00023p00239630"/>
</dbReference>
<evidence type="ECO:0000313" key="4">
    <source>
        <dbReference type="Proteomes" id="UP000017836"/>
    </source>
</evidence>
<reference evidence="4" key="1">
    <citation type="journal article" date="2013" name="Science">
        <title>The Amborella genome and the evolution of flowering plants.</title>
        <authorList>
            <consortium name="Amborella Genome Project"/>
        </authorList>
    </citation>
    <scope>NUCLEOTIDE SEQUENCE [LARGE SCALE GENOMIC DNA]</scope>
</reference>
<dbReference type="GO" id="GO:0005737">
    <property type="term" value="C:cytoplasm"/>
    <property type="evidence" value="ECO:0000318"/>
    <property type="project" value="GO_Central"/>
</dbReference>
<dbReference type="STRING" id="13333.W1NKM5"/>
<dbReference type="PANTHER" id="PTHR10910">
    <property type="entry name" value="EUKARYOTE SPECIFIC DSRNA BINDING PROTEIN"/>
    <property type="match status" value="1"/>
</dbReference>
<dbReference type="AlphaFoldDB" id="W1NKM5"/>
<keyword evidence="4" id="KW-1185">Reference proteome</keyword>
<accession>W1NKM5</accession>
<name>W1NKM5_AMBTC</name>
<evidence type="ECO:0000313" key="3">
    <source>
        <dbReference type="EMBL" id="ERM95730.1"/>
    </source>
</evidence>
<organism evidence="3 4">
    <name type="scientific">Amborella trichopoda</name>
    <dbReference type="NCBI Taxonomy" id="13333"/>
    <lineage>
        <taxon>Eukaryota</taxon>
        <taxon>Viridiplantae</taxon>
        <taxon>Streptophyta</taxon>
        <taxon>Embryophyta</taxon>
        <taxon>Tracheophyta</taxon>
        <taxon>Spermatophyta</taxon>
        <taxon>Magnoliopsida</taxon>
        <taxon>Amborellales</taxon>
        <taxon>Amborellaceae</taxon>
        <taxon>Amborella</taxon>
    </lineage>
</organism>
<dbReference type="HOGENOM" id="CLU_638352_0_0_1"/>
<feature type="compositionally biased region" description="Polar residues" evidence="1">
    <location>
        <begin position="77"/>
        <end position="87"/>
    </location>
</feature>
<dbReference type="SMART" id="SM00552">
    <property type="entry name" value="ADEAMc"/>
    <property type="match status" value="1"/>
</dbReference>
<dbReference type="GO" id="GO:0006396">
    <property type="term" value="P:RNA processing"/>
    <property type="evidence" value="ECO:0000318"/>
    <property type="project" value="GO_Central"/>
</dbReference>
<dbReference type="GO" id="GO:0003726">
    <property type="term" value="F:double-stranded RNA adenosine deaminase activity"/>
    <property type="evidence" value="ECO:0000318"/>
    <property type="project" value="GO_Central"/>
</dbReference>
<evidence type="ECO:0000259" key="2">
    <source>
        <dbReference type="PROSITE" id="PS50141"/>
    </source>
</evidence>
<evidence type="ECO:0000256" key="1">
    <source>
        <dbReference type="SAM" id="MobiDB-lite"/>
    </source>
</evidence>
<dbReference type="PANTHER" id="PTHR10910:SF62">
    <property type="entry name" value="AT07585P-RELATED"/>
    <property type="match status" value="1"/>
</dbReference>
<dbReference type="GO" id="GO:0006382">
    <property type="term" value="P:adenosine to inosine editing"/>
    <property type="evidence" value="ECO:0000318"/>
    <property type="project" value="GO_Central"/>
</dbReference>
<proteinExistence type="predicted"/>
<sequence length="430" mass="47729">MLPAHGRLFYAEIVCLNEAYKRKERLGCEQLGIDGNLHLLLELVGDVSGGDASSSPLLPRRDLLQPAGISHSCFKARSNSSDNQEVHPNQGHCRSPDSNHSYYDNNCESSGKSSAEFWESFSKTGLQTPYRGVANKSDKEITDRIDGEIVGRLLPRDRNGAISSTMTPEYLLRGLESSRSHRTDNLTNDVDGVFAVPSHSLVDLHGLGMVRRKPGRGETTLSVSCSDKIARWNVLGLQGSLLSHFIQHPIYISSITIGQPACENAEGLNLENHLAESLYRRVLPISKELQSPFKLNNLKFFQAPVPPKEFLQVQCSTSIPILTCGYSICWNRLDLHEVILGTTGRKQGTSVKGALSPSTESSLCKKRLLEAFASLVRASSTRFNVEMFSYLELKGVAKDYRAAVRIFKKSPCFTNWFQKPPDLEMFFCSS</sequence>
<dbReference type="PROSITE" id="PS50141">
    <property type="entry name" value="A_DEAMIN_EDITASE"/>
    <property type="match status" value="1"/>
</dbReference>
<feature type="region of interest" description="Disordered" evidence="1">
    <location>
        <begin position="75"/>
        <end position="99"/>
    </location>
</feature>